<evidence type="ECO:0000256" key="8">
    <source>
        <dbReference type="ARBA" id="ARBA00022989"/>
    </source>
</evidence>
<evidence type="ECO:0000256" key="11">
    <source>
        <dbReference type="ARBA" id="ARBA00033245"/>
    </source>
</evidence>
<dbReference type="PRINTS" id="PR00701">
    <property type="entry name" value="60KDINNERMP"/>
</dbReference>
<dbReference type="InterPro" id="IPR028055">
    <property type="entry name" value="YidC/Oxa/ALB_C"/>
</dbReference>
<keyword evidence="4 13" id="KW-0813">Transport</keyword>
<reference evidence="17" key="1">
    <citation type="journal article" date="2021" name="PeerJ">
        <title>Extensive microbial diversity within the chicken gut microbiome revealed by metagenomics and culture.</title>
        <authorList>
            <person name="Gilroy R."/>
            <person name="Ravi A."/>
            <person name="Getino M."/>
            <person name="Pursley I."/>
            <person name="Horton D.L."/>
            <person name="Alikhan N.F."/>
            <person name="Baker D."/>
            <person name="Gharbi K."/>
            <person name="Hall N."/>
            <person name="Watson M."/>
            <person name="Adriaenssens E.M."/>
            <person name="Foster-Nyarko E."/>
            <person name="Jarju S."/>
            <person name="Secka A."/>
            <person name="Antonio M."/>
            <person name="Oren A."/>
            <person name="Chaudhuri R.R."/>
            <person name="La Ragione R."/>
            <person name="Hildebrand F."/>
            <person name="Pallen M.J."/>
        </authorList>
    </citation>
    <scope>NUCLEOTIDE SEQUENCE</scope>
    <source>
        <strain evidence="17">CHK169-11906</strain>
    </source>
</reference>
<comment type="similarity">
    <text evidence="2 13">Belongs to the OXA1/ALB3/YidC family. Type 1 subfamily.</text>
</comment>
<comment type="subunit">
    <text evidence="13">Interacts with the Sec translocase complex via SecD. Specifically interacts with transmembrane segments of nascent integral membrane proteins during membrane integration.</text>
</comment>
<evidence type="ECO:0000259" key="15">
    <source>
        <dbReference type="Pfam" id="PF02096"/>
    </source>
</evidence>
<feature type="transmembrane region" description="Helical" evidence="13">
    <location>
        <begin position="471"/>
        <end position="492"/>
    </location>
</feature>
<dbReference type="CDD" id="cd19961">
    <property type="entry name" value="EcYidC-like_peri"/>
    <property type="match status" value="1"/>
</dbReference>
<evidence type="ECO:0000256" key="2">
    <source>
        <dbReference type="ARBA" id="ARBA00010527"/>
    </source>
</evidence>
<dbReference type="EMBL" id="DWYR01000021">
    <property type="protein sequence ID" value="HJA99347.1"/>
    <property type="molecule type" value="Genomic_DNA"/>
</dbReference>
<organism evidence="17 18">
    <name type="scientific">Candidatus Alistipes avicola</name>
    <dbReference type="NCBI Taxonomy" id="2838432"/>
    <lineage>
        <taxon>Bacteria</taxon>
        <taxon>Pseudomonadati</taxon>
        <taxon>Bacteroidota</taxon>
        <taxon>Bacteroidia</taxon>
        <taxon>Bacteroidales</taxon>
        <taxon>Rikenellaceae</taxon>
        <taxon>Alistipes</taxon>
    </lineage>
</organism>
<keyword evidence="5 13" id="KW-1003">Cell membrane</keyword>
<dbReference type="GO" id="GO:0032977">
    <property type="term" value="F:membrane insertase activity"/>
    <property type="evidence" value="ECO:0007669"/>
    <property type="project" value="InterPro"/>
</dbReference>
<protein>
    <recommendedName>
        <fullName evidence="3 13">Membrane protein insertase YidC</fullName>
    </recommendedName>
    <alternativeName>
        <fullName evidence="12 13">Foldase YidC</fullName>
    </alternativeName>
    <alternativeName>
        <fullName evidence="13">Membrane protein YidC</fullName>
    </alternativeName>
    <alternativeName>
        <fullName evidence="11 13">membrane integrase YidC</fullName>
    </alternativeName>
</protein>
<evidence type="ECO:0000256" key="7">
    <source>
        <dbReference type="ARBA" id="ARBA00022927"/>
    </source>
</evidence>
<comment type="function">
    <text evidence="13">Required for the insertion and/or proper folding and/or complex formation of integral membrane proteins into the membrane. Involved in integration of membrane proteins that insert both dependently and independently of the Sec translocase complex, as well as at least some lipoproteins. Aids folding of multispanning membrane proteins.</text>
</comment>
<dbReference type="AlphaFoldDB" id="A0A9D2RIC9"/>
<keyword evidence="9 13" id="KW-0472">Membrane</keyword>
<name>A0A9D2RIC9_9BACT</name>
<keyword evidence="10 13" id="KW-0143">Chaperone</keyword>
<evidence type="ECO:0000256" key="12">
    <source>
        <dbReference type="ARBA" id="ARBA00033342"/>
    </source>
</evidence>
<dbReference type="InterPro" id="IPR028053">
    <property type="entry name" value="Membr_insert_YidC_N"/>
</dbReference>
<dbReference type="Proteomes" id="UP000824259">
    <property type="component" value="Unassembled WGS sequence"/>
</dbReference>
<dbReference type="InterPro" id="IPR047196">
    <property type="entry name" value="YidC_ALB_C"/>
</dbReference>
<feature type="coiled-coil region" evidence="14">
    <location>
        <begin position="620"/>
        <end position="651"/>
    </location>
</feature>
<keyword evidence="14" id="KW-0175">Coiled coil</keyword>
<keyword evidence="7 13" id="KW-0653">Protein transport</keyword>
<dbReference type="NCBIfam" id="TIGR03592">
    <property type="entry name" value="yidC_oxa1_cterm"/>
    <property type="match status" value="1"/>
</dbReference>
<dbReference type="HAMAP" id="MF_01810">
    <property type="entry name" value="YidC_type1"/>
    <property type="match status" value="1"/>
</dbReference>
<evidence type="ECO:0000256" key="13">
    <source>
        <dbReference type="HAMAP-Rule" id="MF_01810"/>
    </source>
</evidence>
<evidence type="ECO:0000256" key="10">
    <source>
        <dbReference type="ARBA" id="ARBA00023186"/>
    </source>
</evidence>
<evidence type="ECO:0000256" key="9">
    <source>
        <dbReference type="ARBA" id="ARBA00023136"/>
    </source>
</evidence>
<comment type="subcellular location">
    <subcellularLocation>
        <location evidence="1">Cell inner membrane</location>
        <topology evidence="1">Multi-pass membrane protein</topology>
    </subcellularLocation>
    <subcellularLocation>
        <location evidence="13">Cell membrane</location>
        <topology evidence="13">Multi-pass membrane protein</topology>
    </subcellularLocation>
</comment>
<evidence type="ECO:0000256" key="6">
    <source>
        <dbReference type="ARBA" id="ARBA00022692"/>
    </source>
</evidence>
<dbReference type="Gene3D" id="2.70.98.90">
    <property type="match status" value="1"/>
</dbReference>
<feature type="transmembrane region" description="Helical" evidence="13">
    <location>
        <begin position="529"/>
        <end position="548"/>
    </location>
</feature>
<reference evidence="17" key="2">
    <citation type="submission" date="2021-04" db="EMBL/GenBank/DDBJ databases">
        <authorList>
            <person name="Gilroy R."/>
        </authorList>
    </citation>
    <scope>NUCLEOTIDE SEQUENCE</scope>
    <source>
        <strain evidence="17">CHK169-11906</strain>
    </source>
</reference>
<sequence length="655" mass="75178">MDKKSVIGIIIVALIFLGFTIYNSHQQKKYQEELAAYNATQAEWQAEQDSIAALNAPKEIQSLDSMAMAENTLVADSLLAQRRVMQFGALLAEAQQAEAREFSVENDVLKIDFSTRGGQVKGVTLKDYTKYAPRGERNELVQLFDPASENFNLSFYVKNGTNNVPVNTVDYTFTLVSLEETDSVQTVRMVLPIAEDAALEYEYIVYDSRMPERDYLVDFNVNLRNLAPRMAKQNFIAIDWGNRSYQNEKGFQNENTYTTIAYHFPGDNSIDDLGMSEGEKQEEITTSLNWVAFKQQFFSSALIAPENFSYANLSYETLERGSGYIKDFSAALTVPYSTTTEHYNFAFYFGPNKYAILKDVVTTTGDEELHLERLIPLGWGIFGWVNRWFVIPVFDFLRQYIASFGLIILILAVLVKLIISPLTYKSYVSTAKMRVIRPEVEELNKKYPNKEDALKRQQATMELYKKAGINPMGGCIPLLIQMPIIIAVFRFLPASIELRGQSFLWADDLSSYDSVLNLPFNIPFYGDHISLFALLMTLALFFFSYINYQQTASSQPQMAGMKIMMVYVMPLMMLLWFNSYSSGLTYYYFLANILTIGQTFLIRRMIDDEKIHAIMRANSVKNKNRKKSKFQQRYEELLRQQEQQQQQTRKKGGSR</sequence>
<dbReference type="NCBIfam" id="NF002356">
    <property type="entry name" value="PRK01318.2-3"/>
    <property type="match status" value="1"/>
</dbReference>
<feature type="transmembrane region" description="Helical" evidence="13">
    <location>
        <begin position="6"/>
        <end position="22"/>
    </location>
</feature>
<dbReference type="CDD" id="cd20070">
    <property type="entry name" value="5TM_YidC_Alb3"/>
    <property type="match status" value="1"/>
</dbReference>
<feature type="domain" description="Membrane insertase YidC N-terminal" evidence="16">
    <location>
        <begin position="103"/>
        <end position="389"/>
    </location>
</feature>
<keyword evidence="8 13" id="KW-1133">Transmembrane helix</keyword>
<evidence type="ECO:0000256" key="1">
    <source>
        <dbReference type="ARBA" id="ARBA00004429"/>
    </source>
</evidence>
<dbReference type="InterPro" id="IPR019998">
    <property type="entry name" value="Membr_insert_YidC"/>
</dbReference>
<evidence type="ECO:0000256" key="14">
    <source>
        <dbReference type="SAM" id="Coils"/>
    </source>
</evidence>
<dbReference type="GO" id="GO:0005886">
    <property type="term" value="C:plasma membrane"/>
    <property type="evidence" value="ECO:0007669"/>
    <property type="project" value="UniProtKB-SubCell"/>
</dbReference>
<comment type="caution">
    <text evidence="17">The sequence shown here is derived from an EMBL/GenBank/DDBJ whole genome shotgun (WGS) entry which is preliminary data.</text>
</comment>
<keyword evidence="6 13" id="KW-0812">Transmembrane</keyword>
<dbReference type="Pfam" id="PF14849">
    <property type="entry name" value="YidC_periplas"/>
    <property type="match status" value="1"/>
</dbReference>
<dbReference type="Pfam" id="PF02096">
    <property type="entry name" value="60KD_IMP"/>
    <property type="match status" value="1"/>
</dbReference>
<dbReference type="InterPro" id="IPR001708">
    <property type="entry name" value="YidC/ALB3/OXA1/COX18"/>
</dbReference>
<evidence type="ECO:0000256" key="4">
    <source>
        <dbReference type="ARBA" id="ARBA00022448"/>
    </source>
</evidence>
<dbReference type="PANTHER" id="PTHR12428:SF65">
    <property type="entry name" value="CYTOCHROME C OXIDASE ASSEMBLY PROTEIN COX18, MITOCHONDRIAL"/>
    <property type="match status" value="1"/>
</dbReference>
<evidence type="ECO:0000313" key="18">
    <source>
        <dbReference type="Proteomes" id="UP000824259"/>
    </source>
</evidence>
<feature type="transmembrane region" description="Helical" evidence="13">
    <location>
        <begin position="560"/>
        <end position="580"/>
    </location>
</feature>
<dbReference type="GO" id="GO:0015031">
    <property type="term" value="P:protein transport"/>
    <property type="evidence" value="ECO:0007669"/>
    <property type="project" value="UniProtKB-KW"/>
</dbReference>
<feature type="transmembrane region" description="Helical" evidence="13">
    <location>
        <begin position="586"/>
        <end position="606"/>
    </location>
</feature>
<evidence type="ECO:0000259" key="16">
    <source>
        <dbReference type="Pfam" id="PF14849"/>
    </source>
</evidence>
<dbReference type="GO" id="GO:0051205">
    <property type="term" value="P:protein insertion into membrane"/>
    <property type="evidence" value="ECO:0007669"/>
    <property type="project" value="TreeGrafter"/>
</dbReference>
<dbReference type="InterPro" id="IPR038221">
    <property type="entry name" value="YidC_periplasmic_sf"/>
</dbReference>
<feature type="domain" description="Membrane insertase YidC/Oxa/ALB C-terminal" evidence="15">
    <location>
        <begin position="404"/>
        <end position="604"/>
    </location>
</feature>
<evidence type="ECO:0000256" key="3">
    <source>
        <dbReference type="ARBA" id="ARBA00015325"/>
    </source>
</evidence>
<evidence type="ECO:0000313" key="17">
    <source>
        <dbReference type="EMBL" id="HJA99347.1"/>
    </source>
</evidence>
<accession>A0A9D2RIC9</accession>
<feature type="transmembrane region" description="Helical" evidence="13">
    <location>
        <begin position="400"/>
        <end position="424"/>
    </location>
</feature>
<gene>
    <name evidence="13 17" type="primary">yidC</name>
    <name evidence="17" type="ORF">H9779_07115</name>
</gene>
<dbReference type="NCBIfam" id="TIGR03593">
    <property type="entry name" value="yidC_nterm"/>
    <property type="match status" value="1"/>
</dbReference>
<dbReference type="PANTHER" id="PTHR12428">
    <property type="entry name" value="OXA1"/>
    <property type="match status" value="1"/>
</dbReference>
<evidence type="ECO:0000256" key="5">
    <source>
        <dbReference type="ARBA" id="ARBA00022475"/>
    </source>
</evidence>
<proteinExistence type="inferred from homology"/>